<dbReference type="PANTHER" id="PTHR30435:SF2">
    <property type="entry name" value="FLAGELLAR BASAL-BODY ROD PROTEIN FLGC"/>
    <property type="match status" value="1"/>
</dbReference>
<dbReference type="Pfam" id="PF06429">
    <property type="entry name" value="Flg_bbr_C"/>
    <property type="match status" value="1"/>
</dbReference>
<accession>A0A1C0YKR5</accession>
<dbReference type="InterPro" id="IPR006299">
    <property type="entry name" value="FlgC"/>
</dbReference>
<feature type="domain" description="Flagellar basal body rod protein N-terminal" evidence="7">
    <location>
        <begin position="7"/>
        <end position="35"/>
    </location>
</feature>
<dbReference type="STRING" id="33978.A6M13_10220"/>
<dbReference type="Pfam" id="PF00460">
    <property type="entry name" value="Flg_bb_rod"/>
    <property type="match status" value="1"/>
</dbReference>
<dbReference type="PANTHER" id="PTHR30435">
    <property type="entry name" value="FLAGELLAR PROTEIN"/>
    <property type="match status" value="1"/>
</dbReference>
<proteinExistence type="inferred from homology"/>
<dbReference type="InterPro" id="IPR001444">
    <property type="entry name" value="Flag_bb_rod_N"/>
</dbReference>
<dbReference type="NCBIfam" id="TIGR01395">
    <property type="entry name" value="FlgC"/>
    <property type="match status" value="1"/>
</dbReference>
<evidence type="ECO:0000256" key="6">
    <source>
        <dbReference type="RuleBase" id="RU362062"/>
    </source>
</evidence>
<comment type="caution">
    <text evidence="9">The sequence shown here is derived from an EMBL/GenBank/DDBJ whole genome shotgun (WGS) entry which is preliminary data.</text>
</comment>
<dbReference type="EMBL" id="MASJ01000003">
    <property type="protein sequence ID" value="OCS87669.1"/>
    <property type="molecule type" value="Genomic_DNA"/>
</dbReference>
<keyword evidence="9" id="KW-0282">Flagellum</keyword>
<evidence type="ECO:0000259" key="8">
    <source>
        <dbReference type="Pfam" id="PF06429"/>
    </source>
</evidence>
<sequence>MSIFHSMNTTASALTAQRLRMDVTSSNIANVDTTRGTQNADGTWDPYRRKTVTMTAQEGKFSNFLNQAMGIQTKEGVGNGVKVTQIGEDTETPFKLVYDPTHPDANEQGYVETPNVDLLTEMVDLMSATRSYEANITVFNANKAMLTKALEIGK</sequence>
<dbReference type="GO" id="GO:0030694">
    <property type="term" value="C:bacterial-type flagellum basal body, rod"/>
    <property type="evidence" value="ECO:0007669"/>
    <property type="project" value="UniProtKB-UniRule"/>
</dbReference>
<dbReference type="RefSeq" id="WP_066543369.1">
    <property type="nucleotide sequence ID" value="NZ_MASJ01000003.1"/>
</dbReference>
<evidence type="ECO:0000256" key="5">
    <source>
        <dbReference type="ARBA" id="ARBA00025933"/>
    </source>
</evidence>
<dbReference type="InterPro" id="IPR019776">
    <property type="entry name" value="Flagellar_basal_body_rod_CS"/>
</dbReference>
<dbReference type="OrthoDB" id="9794148at2"/>
<comment type="subunit">
    <text evidence="5 6">The basal body constitutes a major portion of the flagellar organelle and consists of four rings (L,P,S, and M) mounted on a central rod. The rod consists of about 26 subunits of FlgG in the distal portion, and FlgB, FlgC and FlgF are thought to build up the proximal portion of the rod with about 6 subunits each.</text>
</comment>
<keyword evidence="9" id="KW-0969">Cilium</keyword>
<gene>
    <name evidence="9" type="ORF">A6M13_10220</name>
</gene>
<evidence type="ECO:0000259" key="7">
    <source>
        <dbReference type="Pfam" id="PF00460"/>
    </source>
</evidence>
<name>A0A1C0YKR5_9BACL</name>
<dbReference type="PROSITE" id="PS00588">
    <property type="entry name" value="FLAGELLA_BB_ROD"/>
    <property type="match status" value="1"/>
</dbReference>
<dbReference type="InterPro" id="IPR010930">
    <property type="entry name" value="Flg_bb/hook_C_dom"/>
</dbReference>
<evidence type="ECO:0000256" key="3">
    <source>
        <dbReference type="ARBA" id="ARBA00017941"/>
    </source>
</evidence>
<organism evidence="9 10">
    <name type="scientific">Caryophanon tenue</name>
    <dbReference type="NCBI Taxonomy" id="33978"/>
    <lineage>
        <taxon>Bacteria</taxon>
        <taxon>Bacillati</taxon>
        <taxon>Bacillota</taxon>
        <taxon>Bacilli</taxon>
        <taxon>Bacillales</taxon>
        <taxon>Caryophanaceae</taxon>
        <taxon>Caryophanon</taxon>
    </lineage>
</organism>
<evidence type="ECO:0000256" key="2">
    <source>
        <dbReference type="ARBA" id="ARBA00009677"/>
    </source>
</evidence>
<keyword evidence="4 6" id="KW-0975">Bacterial flagellum</keyword>
<keyword evidence="10" id="KW-1185">Reference proteome</keyword>
<keyword evidence="9" id="KW-0966">Cell projection</keyword>
<evidence type="ECO:0000313" key="9">
    <source>
        <dbReference type="EMBL" id="OCS87669.1"/>
    </source>
</evidence>
<reference evidence="9 10" key="1">
    <citation type="submission" date="2016-07" db="EMBL/GenBank/DDBJ databases">
        <title>Caryophanon tenue genome sequencing.</title>
        <authorList>
            <person name="Verma A."/>
            <person name="Pal Y."/>
            <person name="Krishnamurthi S."/>
        </authorList>
    </citation>
    <scope>NUCLEOTIDE SEQUENCE [LARGE SCALE GENOMIC DNA]</scope>
    <source>
        <strain evidence="9 10">DSM 14152</strain>
    </source>
</reference>
<comment type="subcellular location">
    <subcellularLocation>
        <location evidence="1 6">Bacterial flagellum basal body</location>
    </subcellularLocation>
</comment>
<comment type="similarity">
    <text evidence="2">Belongs to the flagella basal body rod proteins family.</text>
</comment>
<dbReference type="AlphaFoldDB" id="A0A1C0YKR5"/>
<protein>
    <recommendedName>
        <fullName evidence="3 6">Flagellar basal-body rod protein FlgC</fullName>
    </recommendedName>
</protein>
<evidence type="ECO:0000256" key="4">
    <source>
        <dbReference type="ARBA" id="ARBA00023143"/>
    </source>
</evidence>
<dbReference type="Proteomes" id="UP000093199">
    <property type="component" value="Unassembled WGS sequence"/>
</dbReference>
<evidence type="ECO:0000256" key="1">
    <source>
        <dbReference type="ARBA" id="ARBA00004117"/>
    </source>
</evidence>
<dbReference type="GO" id="GO:0071978">
    <property type="term" value="P:bacterial-type flagellum-dependent swarming motility"/>
    <property type="evidence" value="ECO:0007669"/>
    <property type="project" value="TreeGrafter"/>
</dbReference>
<feature type="domain" description="Flagellar basal-body/hook protein C-terminal" evidence="8">
    <location>
        <begin position="108"/>
        <end position="151"/>
    </location>
</feature>
<evidence type="ECO:0000313" key="10">
    <source>
        <dbReference type="Proteomes" id="UP000093199"/>
    </source>
</evidence>